<dbReference type="Gene3D" id="3.30.200.20">
    <property type="entry name" value="Phosphorylase Kinase, domain 1"/>
    <property type="match status" value="1"/>
</dbReference>
<dbReference type="InterPro" id="IPR000719">
    <property type="entry name" value="Prot_kinase_dom"/>
</dbReference>
<evidence type="ECO:0000256" key="7">
    <source>
        <dbReference type="PROSITE-ProRule" id="PRU10141"/>
    </source>
</evidence>
<reference evidence="12 13" key="1">
    <citation type="journal article" date="2015" name="Fungal Genet. Biol.">
        <title>Evolution of novel wood decay mechanisms in Agaricales revealed by the genome sequences of Fistulina hepatica and Cylindrobasidium torrendii.</title>
        <authorList>
            <person name="Floudas D."/>
            <person name="Held B.W."/>
            <person name="Riley R."/>
            <person name="Nagy L.G."/>
            <person name="Koehler G."/>
            <person name="Ransdell A.S."/>
            <person name="Younus H."/>
            <person name="Chow J."/>
            <person name="Chiniquy J."/>
            <person name="Lipzen A."/>
            <person name="Tritt A."/>
            <person name="Sun H."/>
            <person name="Haridas S."/>
            <person name="LaButti K."/>
            <person name="Ohm R.A."/>
            <person name="Kues U."/>
            <person name="Blanchette R.A."/>
            <person name="Grigoriev I.V."/>
            <person name="Minto R.E."/>
            <person name="Hibbett D.S."/>
        </authorList>
    </citation>
    <scope>NUCLEOTIDE SEQUENCE [LARGE SCALE GENOMIC DNA]</scope>
    <source>
        <strain evidence="12 13">FP15055 ss-10</strain>
    </source>
</reference>
<evidence type="ECO:0000259" key="11">
    <source>
        <dbReference type="PROSITE" id="PS50078"/>
    </source>
</evidence>
<dbReference type="Gene3D" id="1.10.510.10">
    <property type="entry name" value="Transferase(Phosphotransferase) domain 1"/>
    <property type="match status" value="1"/>
</dbReference>
<dbReference type="CDD" id="cd13118">
    <property type="entry name" value="POLO_box_1"/>
    <property type="match status" value="1"/>
</dbReference>
<feature type="compositionally biased region" description="Polar residues" evidence="9">
    <location>
        <begin position="453"/>
        <end position="470"/>
    </location>
</feature>
<dbReference type="GO" id="GO:0007052">
    <property type="term" value="P:mitotic spindle organization"/>
    <property type="evidence" value="ECO:0007669"/>
    <property type="project" value="TreeGrafter"/>
</dbReference>
<dbReference type="EMBL" id="KN880441">
    <property type="protein sequence ID" value="KIY72733.1"/>
    <property type="molecule type" value="Genomic_DNA"/>
</dbReference>
<dbReference type="SUPFAM" id="SSF82615">
    <property type="entry name" value="Polo-box domain"/>
    <property type="match status" value="2"/>
</dbReference>
<keyword evidence="3" id="KW-0677">Repeat</keyword>
<dbReference type="PANTHER" id="PTHR24345:SF0">
    <property type="entry name" value="CELL CYCLE SERINE_THREONINE-PROTEIN KINASE CDC5_MSD2"/>
    <property type="match status" value="1"/>
</dbReference>
<dbReference type="FunFam" id="3.30.200.20:FF:000091">
    <property type="entry name" value="Serine/threonine-protein kinase PLK"/>
    <property type="match status" value="1"/>
</dbReference>
<dbReference type="GO" id="GO:0005634">
    <property type="term" value="C:nucleus"/>
    <property type="evidence" value="ECO:0007669"/>
    <property type="project" value="TreeGrafter"/>
</dbReference>
<comment type="catalytic activity">
    <reaction evidence="8">
        <text>L-threonyl-[protein] + ATP = O-phospho-L-threonyl-[protein] + ADP + H(+)</text>
        <dbReference type="Rhea" id="RHEA:46608"/>
        <dbReference type="Rhea" id="RHEA-COMP:11060"/>
        <dbReference type="Rhea" id="RHEA-COMP:11605"/>
        <dbReference type="ChEBI" id="CHEBI:15378"/>
        <dbReference type="ChEBI" id="CHEBI:30013"/>
        <dbReference type="ChEBI" id="CHEBI:30616"/>
        <dbReference type="ChEBI" id="CHEBI:61977"/>
        <dbReference type="ChEBI" id="CHEBI:456216"/>
        <dbReference type="EC" id="2.7.11.21"/>
    </reaction>
</comment>
<dbReference type="GO" id="GO:0000922">
    <property type="term" value="C:spindle pole"/>
    <property type="evidence" value="ECO:0007669"/>
    <property type="project" value="TreeGrafter"/>
</dbReference>
<dbReference type="GO" id="GO:0005816">
    <property type="term" value="C:spindle pole body"/>
    <property type="evidence" value="ECO:0007669"/>
    <property type="project" value="TreeGrafter"/>
</dbReference>
<evidence type="ECO:0000256" key="6">
    <source>
        <dbReference type="ARBA" id="ARBA00022840"/>
    </source>
</evidence>
<dbReference type="Pfam" id="PF00659">
    <property type="entry name" value="POLO_box"/>
    <property type="match status" value="2"/>
</dbReference>
<feature type="binding site" evidence="7">
    <location>
        <position position="108"/>
    </location>
    <ligand>
        <name>ATP</name>
        <dbReference type="ChEBI" id="CHEBI:30616"/>
    </ligand>
</feature>
<dbReference type="STRING" id="1314674.A0A0D7BQD2"/>
<dbReference type="GO" id="GO:0004674">
    <property type="term" value="F:protein serine/threonine kinase activity"/>
    <property type="evidence" value="ECO:0007669"/>
    <property type="project" value="UniProtKB-KW"/>
</dbReference>
<dbReference type="CDD" id="cd14099">
    <property type="entry name" value="STKc_PLK"/>
    <property type="match status" value="1"/>
</dbReference>
<dbReference type="SMART" id="SM00220">
    <property type="entry name" value="S_TKc"/>
    <property type="match status" value="1"/>
</dbReference>
<dbReference type="InterPro" id="IPR033701">
    <property type="entry name" value="POLO_box_1"/>
</dbReference>
<dbReference type="AlphaFoldDB" id="A0A0D7BQD2"/>
<dbReference type="GO" id="GO:0005737">
    <property type="term" value="C:cytoplasm"/>
    <property type="evidence" value="ECO:0007669"/>
    <property type="project" value="TreeGrafter"/>
</dbReference>
<dbReference type="EC" id="2.7.11.21" evidence="8"/>
<organism evidence="12 13">
    <name type="scientific">Cylindrobasidium torrendii FP15055 ss-10</name>
    <dbReference type="NCBI Taxonomy" id="1314674"/>
    <lineage>
        <taxon>Eukaryota</taxon>
        <taxon>Fungi</taxon>
        <taxon>Dikarya</taxon>
        <taxon>Basidiomycota</taxon>
        <taxon>Agaricomycotina</taxon>
        <taxon>Agaricomycetes</taxon>
        <taxon>Agaricomycetidae</taxon>
        <taxon>Agaricales</taxon>
        <taxon>Marasmiineae</taxon>
        <taxon>Physalacriaceae</taxon>
        <taxon>Cylindrobasidium</taxon>
    </lineage>
</organism>
<feature type="domain" description="POLO box" evidence="11">
    <location>
        <begin position="729"/>
        <end position="823"/>
    </location>
</feature>
<dbReference type="InterPro" id="IPR000959">
    <property type="entry name" value="POLO_box_dom"/>
</dbReference>
<feature type="region of interest" description="Disordered" evidence="9">
    <location>
        <begin position="437"/>
        <end position="492"/>
    </location>
</feature>
<keyword evidence="2 8" id="KW-0808">Transferase</keyword>
<evidence type="ECO:0000256" key="5">
    <source>
        <dbReference type="ARBA" id="ARBA00022777"/>
    </source>
</evidence>
<dbReference type="PROSITE" id="PS50078">
    <property type="entry name" value="POLO_BOX"/>
    <property type="match status" value="2"/>
</dbReference>
<feature type="compositionally biased region" description="Pro residues" evidence="9">
    <location>
        <begin position="31"/>
        <end position="44"/>
    </location>
</feature>
<keyword evidence="4 7" id="KW-0547">Nucleotide-binding</keyword>
<sequence length="839" mass="93934">MTTMNAYQFRVPMAGSSKRNPLNNHNYAMPGMPPPLPTKAPTPPTKAKEKASEPPLGRQNNKTAPPSPPRIISDLRGRSYQRIAFLGEGGFARVYEVVDQQGQNLACKVVTKDSLKTKKAKTKLYAEIRIHKMLEHPNIVNFIDCFEDEDNVYMSLELCTGGSLMDVFRQRRGFSEAETRYFMIQILGACHYMHAHSVIHRDLKLGNIFLDANFNIKVGDFGLAALIENEGERKKTICGTPNYIAPEVLFDTANGHSYEVDVWSTGVILYTLLIGRPPFQTREVKDIYDRIKDNIYEFPDKRPISAAAKELITSILTKDPAQRPTVYEIVDHPFLSQGTFPPYLPEAACNGVPDFSSITASASQVNYRRAKRRALLDEDQIESIVAPKSAAAATATRSQASTIAQQEKEFHKAVQPGSPISALLSSARQPLVMSANGATNVRQSPLMRKLQSARPTQASPLGPNRNTQRGGLQRMQDDLPPVPEIDPREKAKKKELEAMKARIVAQMAEKNETEDERENVPPRVDDRAVRRSVDPPVPATARSQQPAISRPQPPSVAKPLPPPIAPPSSLGSSVARDGQALRSGLTGFDAAAQVLSAAFDAKDRQRLFRDPREDPSLPLLDEKVFIVSWVDYCNKYGMGYALTDGSVGVHFNDTTSMVLSPDKQHFDYLMARKGGAVYVRKSFGVDQYPDEIKSKVYLLKHFERYIMSKLYSEFEYTFEDQERSRGMEWVQKYLRMKSVIVFKMSHDILQFNFYDHSKVILSSHGLMVTHLDKNHNMTKATLREIMTHSLKGCAGLPESEAKLVSRLVDKLKYCREVLVTIKNVGEEQSAMGTPKRGME</sequence>
<keyword evidence="6 7" id="KW-0067">ATP-binding</keyword>
<feature type="compositionally biased region" description="Basic and acidic residues" evidence="9">
    <location>
        <begin position="518"/>
        <end position="533"/>
    </location>
</feature>
<dbReference type="Gene3D" id="3.30.1120.30">
    <property type="entry name" value="POLO box domain"/>
    <property type="match status" value="2"/>
</dbReference>
<feature type="domain" description="Protein kinase" evidence="10">
    <location>
        <begin position="80"/>
        <end position="335"/>
    </location>
</feature>
<evidence type="ECO:0000313" key="12">
    <source>
        <dbReference type="EMBL" id="KIY72733.1"/>
    </source>
</evidence>
<dbReference type="FunFam" id="1.10.510.10:FF:000571">
    <property type="entry name" value="Maternal embryonic leucine zipper kinase"/>
    <property type="match status" value="1"/>
</dbReference>
<dbReference type="PROSITE" id="PS50011">
    <property type="entry name" value="PROTEIN_KINASE_DOM"/>
    <property type="match status" value="1"/>
</dbReference>
<evidence type="ECO:0000256" key="2">
    <source>
        <dbReference type="ARBA" id="ARBA00022679"/>
    </source>
</evidence>
<dbReference type="Pfam" id="PF00069">
    <property type="entry name" value="Pkinase"/>
    <property type="match status" value="1"/>
</dbReference>
<dbReference type="PANTHER" id="PTHR24345">
    <property type="entry name" value="SERINE/THREONINE-PROTEIN KINASE PLK"/>
    <property type="match status" value="1"/>
</dbReference>
<name>A0A0D7BQD2_9AGAR</name>
<evidence type="ECO:0000256" key="3">
    <source>
        <dbReference type="ARBA" id="ARBA00022737"/>
    </source>
</evidence>
<gene>
    <name evidence="12" type="ORF">CYLTODRAFT_367239</name>
</gene>
<evidence type="ECO:0000313" key="13">
    <source>
        <dbReference type="Proteomes" id="UP000054007"/>
    </source>
</evidence>
<evidence type="ECO:0000259" key="10">
    <source>
        <dbReference type="PROSITE" id="PS50011"/>
    </source>
</evidence>
<dbReference type="InterPro" id="IPR036947">
    <property type="entry name" value="POLO_box_dom_sf"/>
</dbReference>
<keyword evidence="1 8" id="KW-0723">Serine/threonine-protein kinase</keyword>
<feature type="compositionally biased region" description="Pro residues" evidence="9">
    <location>
        <begin position="551"/>
        <end position="566"/>
    </location>
</feature>
<evidence type="ECO:0000256" key="4">
    <source>
        <dbReference type="ARBA" id="ARBA00022741"/>
    </source>
</evidence>
<keyword evidence="13" id="KW-1185">Reference proteome</keyword>
<dbReference type="InterPro" id="IPR011009">
    <property type="entry name" value="Kinase-like_dom_sf"/>
</dbReference>
<feature type="compositionally biased region" description="Polar residues" evidence="9">
    <location>
        <begin position="17"/>
        <end position="26"/>
    </location>
</feature>
<evidence type="ECO:0000256" key="8">
    <source>
        <dbReference type="RuleBase" id="RU361162"/>
    </source>
</evidence>
<feature type="region of interest" description="Disordered" evidence="9">
    <location>
        <begin position="507"/>
        <end position="576"/>
    </location>
</feature>
<dbReference type="OrthoDB" id="408964at2759"/>
<dbReference type="PROSITE" id="PS00108">
    <property type="entry name" value="PROTEIN_KINASE_ST"/>
    <property type="match status" value="1"/>
</dbReference>
<dbReference type="InterPro" id="IPR017441">
    <property type="entry name" value="Protein_kinase_ATP_BS"/>
</dbReference>
<keyword evidence="5 8" id="KW-0418">Kinase</keyword>
<protein>
    <recommendedName>
        <fullName evidence="8">Serine/threonine-protein kinase</fullName>
        <ecNumber evidence="8">2.7.11.21</ecNumber>
    </recommendedName>
</protein>
<evidence type="ECO:0000256" key="9">
    <source>
        <dbReference type="SAM" id="MobiDB-lite"/>
    </source>
</evidence>
<dbReference type="PROSITE" id="PS00107">
    <property type="entry name" value="PROTEIN_KINASE_ATP"/>
    <property type="match status" value="1"/>
</dbReference>
<proteinExistence type="inferred from homology"/>
<dbReference type="Proteomes" id="UP000054007">
    <property type="component" value="Unassembled WGS sequence"/>
</dbReference>
<dbReference type="InterPro" id="IPR008271">
    <property type="entry name" value="Ser/Thr_kinase_AS"/>
</dbReference>
<accession>A0A0D7BQD2</accession>
<dbReference type="GO" id="GO:0005524">
    <property type="term" value="F:ATP binding"/>
    <property type="evidence" value="ECO:0007669"/>
    <property type="project" value="UniProtKB-UniRule"/>
</dbReference>
<dbReference type="CDD" id="cd13117">
    <property type="entry name" value="POLO_box_2"/>
    <property type="match status" value="1"/>
</dbReference>
<dbReference type="GO" id="GO:0000776">
    <property type="term" value="C:kinetochore"/>
    <property type="evidence" value="ECO:0007669"/>
    <property type="project" value="TreeGrafter"/>
</dbReference>
<dbReference type="InterPro" id="IPR033695">
    <property type="entry name" value="POLO_box_2"/>
</dbReference>
<dbReference type="SUPFAM" id="SSF56112">
    <property type="entry name" value="Protein kinase-like (PK-like)"/>
    <property type="match status" value="1"/>
</dbReference>
<feature type="domain" description="POLO box" evidence="11">
    <location>
        <begin position="625"/>
        <end position="708"/>
    </location>
</feature>
<comment type="similarity">
    <text evidence="8">Belongs to the protein kinase superfamily. Ser/Thr protein kinase family. CDC5/Polo subfamily.</text>
</comment>
<feature type="region of interest" description="Disordered" evidence="9">
    <location>
        <begin position="1"/>
        <end position="73"/>
    </location>
</feature>
<evidence type="ECO:0000256" key="1">
    <source>
        <dbReference type="ARBA" id="ARBA00022527"/>
    </source>
</evidence>